<dbReference type="PROSITE" id="PS50995">
    <property type="entry name" value="HTH_MARR_2"/>
    <property type="match status" value="1"/>
</dbReference>
<dbReference type="SMART" id="SM00347">
    <property type="entry name" value="HTH_MARR"/>
    <property type="match status" value="1"/>
</dbReference>
<dbReference type="PANTHER" id="PTHR35790:SF4">
    <property type="entry name" value="HTH-TYPE TRANSCRIPTIONAL REGULATOR PCHR"/>
    <property type="match status" value="1"/>
</dbReference>
<keyword evidence="1" id="KW-0805">Transcription regulation</keyword>
<dbReference type="Proteomes" id="UP000054844">
    <property type="component" value="Unassembled WGS sequence"/>
</dbReference>
<evidence type="ECO:0000256" key="1">
    <source>
        <dbReference type="ARBA" id="ARBA00023015"/>
    </source>
</evidence>
<evidence type="ECO:0000256" key="2">
    <source>
        <dbReference type="ARBA" id="ARBA00023125"/>
    </source>
</evidence>
<organism evidence="5 7">
    <name type="scientific">Roseomonas mucosa</name>
    <dbReference type="NCBI Taxonomy" id="207340"/>
    <lineage>
        <taxon>Bacteria</taxon>
        <taxon>Pseudomonadati</taxon>
        <taxon>Pseudomonadota</taxon>
        <taxon>Alphaproteobacteria</taxon>
        <taxon>Acetobacterales</taxon>
        <taxon>Roseomonadaceae</taxon>
        <taxon>Roseomonas</taxon>
    </lineage>
</organism>
<dbReference type="InterPro" id="IPR036388">
    <property type="entry name" value="WH-like_DNA-bd_sf"/>
</dbReference>
<dbReference type="EMBL" id="UGVN01000001">
    <property type="protein sequence ID" value="SUE40537.1"/>
    <property type="molecule type" value="Genomic_DNA"/>
</dbReference>
<keyword evidence="2" id="KW-0238">DNA-binding</keyword>
<dbReference type="STRING" id="207340.APZ41_013945"/>
<dbReference type="InterPro" id="IPR000835">
    <property type="entry name" value="HTH_MarR-typ"/>
</dbReference>
<dbReference type="GO" id="GO:0003677">
    <property type="term" value="F:DNA binding"/>
    <property type="evidence" value="ECO:0007669"/>
    <property type="project" value="UniProtKB-KW"/>
</dbReference>
<dbReference type="PANTHER" id="PTHR35790">
    <property type="entry name" value="HTH-TYPE TRANSCRIPTIONAL REGULATOR PCHR"/>
    <property type="match status" value="1"/>
</dbReference>
<dbReference type="EMBL" id="LLWF02000049">
    <property type="protein sequence ID" value="ONH82584.1"/>
    <property type="molecule type" value="Genomic_DNA"/>
</dbReference>
<keyword evidence="3" id="KW-0804">Transcription</keyword>
<keyword evidence="7" id="KW-1185">Reference proteome</keyword>
<evidence type="ECO:0000313" key="5">
    <source>
        <dbReference type="EMBL" id="ONH82584.1"/>
    </source>
</evidence>
<sequence length="185" mass="20124">MISKARNAARAARSGTRAAEAGAEAPRPLVLGEFLPYRLSVVTEAVSGLFATRYQERFGLSIPEWRVVAVVGEQGSPTTQEVIERTGMDRVRVSRAVIRLADKGLLDRRAHPRDQRAQILSLTRQGLATYRQIVPLALTLQAALASALTEAERRQLDGILDKIGARAREMLGEEAGHGEAEEEAG</sequence>
<feature type="domain" description="HTH marR-type" evidence="4">
    <location>
        <begin position="32"/>
        <end position="165"/>
    </location>
</feature>
<dbReference type="InterPro" id="IPR036390">
    <property type="entry name" value="WH_DNA-bd_sf"/>
</dbReference>
<dbReference type="AlphaFoldDB" id="A0A1S8D4A8"/>
<dbReference type="GO" id="GO:0003700">
    <property type="term" value="F:DNA-binding transcription factor activity"/>
    <property type="evidence" value="ECO:0007669"/>
    <property type="project" value="InterPro"/>
</dbReference>
<accession>A0A1S8D4A8</accession>
<dbReference type="OrthoDB" id="8906692at2"/>
<gene>
    <name evidence="5" type="ORF">APZ41_013945</name>
    <name evidence="6" type="ORF">NCTC13291_02103</name>
</gene>
<evidence type="ECO:0000256" key="3">
    <source>
        <dbReference type="ARBA" id="ARBA00023163"/>
    </source>
</evidence>
<dbReference type="Proteomes" id="UP000254919">
    <property type="component" value="Unassembled WGS sequence"/>
</dbReference>
<evidence type="ECO:0000313" key="7">
    <source>
        <dbReference type="Proteomes" id="UP000054844"/>
    </source>
</evidence>
<evidence type="ECO:0000259" key="4">
    <source>
        <dbReference type="PROSITE" id="PS50995"/>
    </source>
</evidence>
<dbReference type="Gene3D" id="1.10.10.10">
    <property type="entry name" value="Winged helix-like DNA-binding domain superfamily/Winged helix DNA-binding domain"/>
    <property type="match status" value="1"/>
</dbReference>
<reference evidence="5 7" key="1">
    <citation type="submission" date="2016-12" db="EMBL/GenBank/DDBJ databases">
        <title>Draft genome sequence of Roseomonas mucosa strain AU37, isolated from a peripheral intravenous catheter.</title>
        <authorList>
            <person name="Choudhury M.A."/>
            <person name="Sidjabat H.E."/>
            <person name="Wailan A.M."/>
            <person name="Zhang L."/>
            <person name="Marsh N.M."/>
            <person name="Rickard C.M."/>
            <person name="Davies M."/>
            <person name="Mcmillan D.J."/>
        </authorList>
    </citation>
    <scope>NUCLEOTIDE SEQUENCE [LARGE SCALE GENOMIC DNA]</scope>
    <source>
        <strain evidence="5 7">SAVE376</strain>
    </source>
</reference>
<evidence type="ECO:0000313" key="8">
    <source>
        <dbReference type="Proteomes" id="UP000254919"/>
    </source>
</evidence>
<dbReference type="GeneID" id="99633152"/>
<reference evidence="6 8" key="2">
    <citation type="submission" date="2018-06" db="EMBL/GenBank/DDBJ databases">
        <authorList>
            <consortium name="Pathogen Informatics"/>
            <person name="Doyle S."/>
        </authorList>
    </citation>
    <scope>NUCLEOTIDE SEQUENCE [LARGE SCALE GENOMIC DNA]</scope>
    <source>
        <strain evidence="6 8">NCTC13291</strain>
    </source>
</reference>
<dbReference type="SUPFAM" id="SSF46785">
    <property type="entry name" value="Winged helix' DNA-binding domain"/>
    <property type="match status" value="1"/>
</dbReference>
<protein>
    <submittedName>
        <fullName evidence="5">MarR family transcriptional regulator</fullName>
    </submittedName>
    <submittedName>
        <fullName evidence="6">Transcriptional repressor MprA</fullName>
    </submittedName>
</protein>
<dbReference type="InterPro" id="IPR052067">
    <property type="entry name" value="Metal_resp_HTH_trans_reg"/>
</dbReference>
<evidence type="ECO:0000313" key="6">
    <source>
        <dbReference type="EMBL" id="SUE40537.1"/>
    </source>
</evidence>
<dbReference type="Pfam" id="PF12802">
    <property type="entry name" value="MarR_2"/>
    <property type="match status" value="1"/>
</dbReference>
<proteinExistence type="predicted"/>
<dbReference type="RefSeq" id="WP_019462148.1">
    <property type="nucleotide sequence ID" value="NZ_AP031462.1"/>
</dbReference>
<name>A0A1S8D4A8_9PROT</name>
<dbReference type="PRINTS" id="PR00598">
    <property type="entry name" value="HTHMARR"/>
</dbReference>